<reference evidence="2" key="1">
    <citation type="submission" date="2023-08" db="EMBL/GenBank/DDBJ databases">
        <title>Chromosome-level Genome Assembly of mud carp (Cirrhinus molitorella).</title>
        <authorList>
            <person name="Liu H."/>
        </authorList>
    </citation>
    <scope>NUCLEOTIDE SEQUENCE</scope>
    <source>
        <strain evidence="2">Prfri</strain>
        <tissue evidence="2">Muscle</tissue>
    </source>
</reference>
<evidence type="ECO:0000313" key="3">
    <source>
        <dbReference type="Proteomes" id="UP001187343"/>
    </source>
</evidence>
<dbReference type="EMBL" id="JAUYZG010000021">
    <property type="protein sequence ID" value="KAK2874667.1"/>
    <property type="molecule type" value="Genomic_DNA"/>
</dbReference>
<feature type="compositionally biased region" description="Basic residues" evidence="1">
    <location>
        <begin position="1"/>
        <end position="10"/>
    </location>
</feature>
<gene>
    <name evidence="2" type="ORF">Q8A67_021820</name>
</gene>
<sequence length="70" mass="7937">MPRLFKHRSQKTSSERRHEDRSVPCVRQGSGTPLQPHDWSVSRAVIASRLDRNTTREADNAGMSHQTPGK</sequence>
<organism evidence="2 3">
    <name type="scientific">Cirrhinus molitorella</name>
    <name type="common">mud carp</name>
    <dbReference type="NCBI Taxonomy" id="172907"/>
    <lineage>
        <taxon>Eukaryota</taxon>
        <taxon>Metazoa</taxon>
        <taxon>Chordata</taxon>
        <taxon>Craniata</taxon>
        <taxon>Vertebrata</taxon>
        <taxon>Euteleostomi</taxon>
        <taxon>Actinopterygii</taxon>
        <taxon>Neopterygii</taxon>
        <taxon>Teleostei</taxon>
        <taxon>Ostariophysi</taxon>
        <taxon>Cypriniformes</taxon>
        <taxon>Cyprinidae</taxon>
        <taxon>Labeoninae</taxon>
        <taxon>Labeonini</taxon>
        <taxon>Cirrhinus</taxon>
    </lineage>
</organism>
<evidence type="ECO:0000256" key="1">
    <source>
        <dbReference type="SAM" id="MobiDB-lite"/>
    </source>
</evidence>
<name>A0AA88PAP1_9TELE</name>
<keyword evidence="3" id="KW-1185">Reference proteome</keyword>
<evidence type="ECO:0000313" key="2">
    <source>
        <dbReference type="EMBL" id="KAK2874667.1"/>
    </source>
</evidence>
<feature type="region of interest" description="Disordered" evidence="1">
    <location>
        <begin position="1"/>
        <end position="37"/>
    </location>
</feature>
<dbReference type="AlphaFoldDB" id="A0AA88PAP1"/>
<feature type="compositionally biased region" description="Basic and acidic residues" evidence="1">
    <location>
        <begin position="49"/>
        <end position="59"/>
    </location>
</feature>
<accession>A0AA88PAP1</accession>
<comment type="caution">
    <text evidence="2">The sequence shown here is derived from an EMBL/GenBank/DDBJ whole genome shotgun (WGS) entry which is preliminary data.</text>
</comment>
<protein>
    <submittedName>
        <fullName evidence="2">Uncharacterized protein</fullName>
    </submittedName>
</protein>
<dbReference type="Proteomes" id="UP001187343">
    <property type="component" value="Unassembled WGS sequence"/>
</dbReference>
<feature type="compositionally biased region" description="Basic and acidic residues" evidence="1">
    <location>
        <begin position="13"/>
        <end position="22"/>
    </location>
</feature>
<proteinExistence type="predicted"/>
<feature type="region of interest" description="Disordered" evidence="1">
    <location>
        <begin position="49"/>
        <end position="70"/>
    </location>
</feature>